<feature type="domain" description="CdaR GGDEF-like" evidence="4">
    <location>
        <begin position="309"/>
        <end position="446"/>
    </location>
</feature>
<dbReference type="InterPro" id="IPR009057">
    <property type="entry name" value="Homeodomain-like_sf"/>
</dbReference>
<protein>
    <submittedName>
        <fullName evidence="5">Purine catabolism regulator</fullName>
    </submittedName>
</protein>
<comment type="caution">
    <text evidence="5">The sequence shown here is derived from an EMBL/GenBank/DDBJ whole genome shotgun (WGS) entry which is preliminary data.</text>
</comment>
<gene>
    <name evidence="5" type="ORF">JOC86_003523</name>
</gene>
<name>A0ABS2NGI9_9BACI</name>
<dbReference type="InterPro" id="IPR041522">
    <property type="entry name" value="CdaR_GGDEF"/>
</dbReference>
<accession>A0ABS2NGI9</accession>
<dbReference type="Pfam" id="PF13556">
    <property type="entry name" value="HTH_30"/>
    <property type="match status" value="1"/>
</dbReference>
<evidence type="ECO:0000313" key="6">
    <source>
        <dbReference type="Proteomes" id="UP001646157"/>
    </source>
</evidence>
<evidence type="ECO:0000256" key="1">
    <source>
        <dbReference type="ARBA" id="ARBA00006754"/>
    </source>
</evidence>
<evidence type="ECO:0000259" key="4">
    <source>
        <dbReference type="Pfam" id="PF17853"/>
    </source>
</evidence>
<sequence>MRLSIQDVLNYEIMKNGRIITGKEFANERHVQWISVIEMPVENFVRKNEVVLSTAIGCHQDVELFKQFVQDIIDSEASALMIALGRYVFDIPKEVIELAEMNNFMIIVIPWEIRFASIIEEVMKEINGMQYQEREKSEKVQQELLKLILKETDLKLISKLIQRHIGCPIIITDRSGSIQEKSNYTRGFVNNWKNYVFRGILPSRRDKSLITRDPMFQKFQMIKVEDQTVLQLPVLQVSGDAQGYLFVMLPTNTSVESFLTQFRVNVLEHSATTIALWLSRKNAIEETKMRLRSDFVQELAKGEFISYDQANSRAKLLGYNIKRPFVCIVGLPENLKGLFQKRKKDYDSFEHWLESMILYIEEEIYYAAQSLKREVMMTYQGEQLLIYLEVQHNIENENATNFLDLVERRLRNLLPEVVISWGVGNHSEDYKGFSESYQNANVALNIGRRKKGIGYRMMYENTRVDRVLLNLSKNEEMKEVIMSTIDPLVQYDEQRNMDLIGTFSAYNQSHGNVSQTARSLNLHRQSLLYRLRKIESLTGLSLIDPDDLFLLDLSIKTWKIGMADK</sequence>
<dbReference type="SUPFAM" id="SSF46689">
    <property type="entry name" value="Homeodomain-like"/>
    <property type="match status" value="1"/>
</dbReference>
<evidence type="ECO:0000259" key="3">
    <source>
        <dbReference type="Pfam" id="PF13556"/>
    </source>
</evidence>
<evidence type="ECO:0000259" key="2">
    <source>
        <dbReference type="Pfam" id="PF07905"/>
    </source>
</evidence>
<dbReference type="RefSeq" id="WP_205174129.1">
    <property type="nucleotide sequence ID" value="NZ_JAFBDZ010000003.1"/>
</dbReference>
<feature type="domain" description="Purine catabolism PurC-like" evidence="2">
    <location>
        <begin position="7"/>
        <end position="126"/>
    </location>
</feature>
<evidence type="ECO:0000313" key="5">
    <source>
        <dbReference type="EMBL" id="MBM7586971.1"/>
    </source>
</evidence>
<comment type="similarity">
    <text evidence="1">Belongs to the CdaR family.</text>
</comment>
<reference evidence="5 6" key="1">
    <citation type="submission" date="2021-01" db="EMBL/GenBank/DDBJ databases">
        <title>Genomic Encyclopedia of Type Strains, Phase IV (KMG-IV): sequencing the most valuable type-strain genomes for metagenomic binning, comparative biology and taxonomic classification.</title>
        <authorList>
            <person name="Goeker M."/>
        </authorList>
    </citation>
    <scope>NUCLEOTIDE SEQUENCE [LARGE SCALE GENOMIC DNA]</scope>
    <source>
        <strain evidence="5 6">DSM 24834</strain>
    </source>
</reference>
<dbReference type="InterPro" id="IPR042070">
    <property type="entry name" value="PucR_C-HTH_sf"/>
</dbReference>
<organism evidence="5 6">
    <name type="scientific">Rossellomorea pakistanensis</name>
    <dbReference type="NCBI Taxonomy" id="992288"/>
    <lineage>
        <taxon>Bacteria</taxon>
        <taxon>Bacillati</taxon>
        <taxon>Bacillota</taxon>
        <taxon>Bacilli</taxon>
        <taxon>Bacillales</taxon>
        <taxon>Bacillaceae</taxon>
        <taxon>Rossellomorea</taxon>
    </lineage>
</organism>
<dbReference type="PANTHER" id="PTHR33744:SF1">
    <property type="entry name" value="DNA-BINDING TRANSCRIPTIONAL ACTIVATOR ADER"/>
    <property type="match status" value="1"/>
</dbReference>
<dbReference type="Pfam" id="PF07905">
    <property type="entry name" value="PucR"/>
    <property type="match status" value="1"/>
</dbReference>
<dbReference type="Proteomes" id="UP001646157">
    <property type="component" value="Unassembled WGS sequence"/>
</dbReference>
<dbReference type="InterPro" id="IPR012914">
    <property type="entry name" value="PucR_dom"/>
</dbReference>
<dbReference type="Pfam" id="PF17853">
    <property type="entry name" value="GGDEF_2"/>
    <property type="match status" value="1"/>
</dbReference>
<keyword evidence="6" id="KW-1185">Reference proteome</keyword>
<dbReference type="InterPro" id="IPR051448">
    <property type="entry name" value="CdaR-like_regulators"/>
</dbReference>
<dbReference type="InterPro" id="IPR025736">
    <property type="entry name" value="PucR_C-HTH_dom"/>
</dbReference>
<dbReference type="Gene3D" id="1.10.10.2840">
    <property type="entry name" value="PucR C-terminal helix-turn-helix domain"/>
    <property type="match status" value="1"/>
</dbReference>
<dbReference type="EMBL" id="JAFBDZ010000003">
    <property type="protein sequence ID" value="MBM7586971.1"/>
    <property type="molecule type" value="Genomic_DNA"/>
</dbReference>
<feature type="domain" description="PucR C-terminal helix-turn-helix" evidence="3">
    <location>
        <begin position="499"/>
        <end position="556"/>
    </location>
</feature>
<proteinExistence type="inferred from homology"/>
<dbReference type="PANTHER" id="PTHR33744">
    <property type="entry name" value="CARBOHYDRATE DIACID REGULATOR"/>
    <property type="match status" value="1"/>
</dbReference>